<dbReference type="PIRSF" id="PIRSF004553">
    <property type="entry name" value="CHP00095"/>
    <property type="match status" value="1"/>
</dbReference>
<dbReference type="EMBL" id="JBHSCL010000003">
    <property type="protein sequence ID" value="MFC4219083.1"/>
    <property type="molecule type" value="Genomic_DNA"/>
</dbReference>
<dbReference type="InterPro" id="IPR002052">
    <property type="entry name" value="DNA_methylase_N6_adenine_CS"/>
</dbReference>
<reference evidence="4" key="1">
    <citation type="journal article" date="2019" name="Int. J. Syst. Evol. Microbiol.">
        <title>The Global Catalogue of Microorganisms (GCM) 10K type strain sequencing project: providing services to taxonomists for standard genome sequencing and annotation.</title>
        <authorList>
            <consortium name="The Broad Institute Genomics Platform"/>
            <consortium name="The Broad Institute Genome Sequencing Center for Infectious Disease"/>
            <person name="Wu L."/>
            <person name="Ma J."/>
        </authorList>
    </citation>
    <scope>NUCLEOTIDE SEQUENCE [LARGE SCALE GENOMIC DNA]</scope>
    <source>
        <strain evidence="4">CGMCC 1.15774</strain>
    </source>
</reference>
<dbReference type="RefSeq" id="WP_379762479.1">
    <property type="nucleotide sequence ID" value="NZ_JBHSCL010000003.1"/>
</dbReference>
<evidence type="ECO:0000256" key="2">
    <source>
        <dbReference type="ARBA" id="ARBA00022679"/>
    </source>
</evidence>
<accession>A0ABV8PFW0</accession>
<name>A0ABV8PFW0_9FLAO</name>
<comment type="caution">
    <text evidence="3">The sequence shown here is derived from an EMBL/GenBank/DDBJ whole genome shotgun (WGS) entry which is preliminary data.</text>
</comment>
<dbReference type="GO" id="GO:0052913">
    <property type="term" value="F:16S rRNA (guanine(966)-N(2))-methyltransferase activity"/>
    <property type="evidence" value="ECO:0007669"/>
    <property type="project" value="UniProtKB-EC"/>
</dbReference>
<keyword evidence="4" id="KW-1185">Reference proteome</keyword>
<dbReference type="InterPro" id="IPR029063">
    <property type="entry name" value="SAM-dependent_MTases_sf"/>
</dbReference>
<keyword evidence="1 3" id="KW-0489">Methyltransferase</keyword>
<dbReference type="Pfam" id="PF03602">
    <property type="entry name" value="Cons_hypoth95"/>
    <property type="match status" value="1"/>
</dbReference>
<keyword evidence="2 3" id="KW-0808">Transferase</keyword>
<dbReference type="InterPro" id="IPR004398">
    <property type="entry name" value="RNA_MeTrfase_RsmD"/>
</dbReference>
<dbReference type="PROSITE" id="PS00092">
    <property type="entry name" value="N6_MTASE"/>
    <property type="match status" value="1"/>
</dbReference>
<protein>
    <submittedName>
        <fullName evidence="3">RsmD family RNA methyltransferase</fullName>
        <ecNumber evidence="3">2.1.1.171</ecNumber>
    </submittedName>
</protein>
<dbReference type="Proteomes" id="UP001595841">
    <property type="component" value="Unassembled WGS sequence"/>
</dbReference>
<dbReference type="PANTHER" id="PTHR43542:SF1">
    <property type="entry name" value="METHYLTRANSFERASE"/>
    <property type="match status" value="1"/>
</dbReference>
<dbReference type="SUPFAM" id="SSF53335">
    <property type="entry name" value="S-adenosyl-L-methionine-dependent methyltransferases"/>
    <property type="match status" value="1"/>
</dbReference>
<dbReference type="PANTHER" id="PTHR43542">
    <property type="entry name" value="METHYLTRANSFERASE"/>
    <property type="match status" value="1"/>
</dbReference>
<organism evidence="3 4">
    <name type="scientific">Flagellimonas marina</name>
    <dbReference type="NCBI Taxonomy" id="1775168"/>
    <lineage>
        <taxon>Bacteria</taxon>
        <taxon>Pseudomonadati</taxon>
        <taxon>Bacteroidota</taxon>
        <taxon>Flavobacteriia</taxon>
        <taxon>Flavobacteriales</taxon>
        <taxon>Flavobacteriaceae</taxon>
        <taxon>Flagellimonas</taxon>
    </lineage>
</organism>
<proteinExistence type="predicted"/>
<sequence>MRIISGKYKGRRLIAPKKLPVRPTTDMAKEGLFNILNNRYYLDELRVLDLFSGTGNISFEFASRGTEDIIAVDGFAGCVQFISKTAQELGFSITPIKSDVFKYLQRTPEKFNLVFADPPYDFETTQFLNIADLVFQNEFLLEDGLLIIEHSDQTDLSKHEHFTESRKYGGSIFSFFE</sequence>
<evidence type="ECO:0000313" key="3">
    <source>
        <dbReference type="EMBL" id="MFC4219083.1"/>
    </source>
</evidence>
<gene>
    <name evidence="3" type="ORF">ACFOWS_03010</name>
</gene>
<evidence type="ECO:0000256" key="1">
    <source>
        <dbReference type="ARBA" id="ARBA00022603"/>
    </source>
</evidence>
<dbReference type="EC" id="2.1.1.171" evidence="3"/>
<evidence type="ECO:0000313" key="4">
    <source>
        <dbReference type="Proteomes" id="UP001595841"/>
    </source>
</evidence>
<dbReference type="CDD" id="cd02440">
    <property type="entry name" value="AdoMet_MTases"/>
    <property type="match status" value="1"/>
</dbReference>
<dbReference type="Gene3D" id="3.40.50.150">
    <property type="entry name" value="Vaccinia Virus protein VP39"/>
    <property type="match status" value="1"/>
</dbReference>